<dbReference type="InterPro" id="IPR015353">
    <property type="entry name" value="Rubisco_LSMT_subst-bd"/>
</dbReference>
<dbReference type="Gene3D" id="3.90.1410.10">
    <property type="entry name" value="set domain protein methyltransferase, domain 1"/>
    <property type="match status" value="1"/>
</dbReference>
<dbReference type="SUPFAM" id="SSF81822">
    <property type="entry name" value="RuBisCo LSMT C-terminal, substrate-binding domain"/>
    <property type="match status" value="1"/>
</dbReference>
<evidence type="ECO:0000256" key="3">
    <source>
        <dbReference type="ARBA" id="ARBA00022691"/>
    </source>
</evidence>
<keyword evidence="1" id="KW-0489">Methyltransferase</keyword>
<keyword evidence="2" id="KW-0808">Transferase</keyword>
<proteinExistence type="predicted"/>
<feature type="region of interest" description="Disordered" evidence="4">
    <location>
        <begin position="347"/>
        <end position="372"/>
    </location>
</feature>
<sequence>MRREGPTTSGCLQGSHPWLGSTDCQPTIPMDIKFDLPDPSKRSLLAAVGVEARSPYTPLRIHACGQNVTLLMLVARVHCLSKIESYFLESPQELQSPLNLRNEAAAVSLLLSYLPGPGQEEGCEEVRQALRQHCEGLWPSFVHGDASMQADSVRYPADDSPAADFQRWAADVGIQSNIRIAKFGALRGCAAGRDIEPGENLLSIPAAALIYEDTVRKTDVGRMLSAIPDLAVDNLLILFTMIDRHDPDSAWARYWASLPAAFHTGLSFPPTLVHRLAGTAGALELTRAQGHLKRQYDATRPLLAMLLAAYPALLSPAWFEFGQYTWAAELWYSYAFEIEFPGAGRDPAPGAGAGAQGTGEPRRASGESVAVPPGPPCPPAAAACPSAGATSASAPAPAPSTSTPVMVPFACHVNHSPAPHVVRYGRLSEAGMLNFPAFRPCKEGEQVFISYGPVPNLKLLCYYGFVIADNPHDVVPLTLELPAEEDAALHARRTAVWERLGLATEHNLSAARLSPQLLAALRVAVATAEELAGMETGDDPGRAPLNPENEAQALRTLDVALAQLLDPLEACPLLAGSPRAANSLESRQGVAMAGAGGQDASGVDMEDATGAQDSAPGLGNEVHAAGSVGPGPTTAITPELDENGMDDGWVASSAACRQYVLGQQAILRCAQRECLARLRAAVAGV</sequence>
<feature type="domain" description="SET" evidence="5">
    <location>
        <begin position="176"/>
        <end position="452"/>
    </location>
</feature>
<dbReference type="EMBL" id="GDKF01007126">
    <property type="protein sequence ID" value="JAT71496.1"/>
    <property type="molecule type" value="Transcribed_RNA"/>
</dbReference>
<organism evidence="6">
    <name type="scientific">Auxenochlorella protothecoides</name>
    <name type="common">Green microalga</name>
    <name type="synonym">Chlorella protothecoides</name>
    <dbReference type="NCBI Taxonomy" id="3075"/>
    <lineage>
        <taxon>Eukaryota</taxon>
        <taxon>Viridiplantae</taxon>
        <taxon>Chlorophyta</taxon>
        <taxon>core chlorophytes</taxon>
        <taxon>Trebouxiophyceae</taxon>
        <taxon>Chlorellales</taxon>
        <taxon>Chlorellaceae</taxon>
        <taxon>Auxenochlorella</taxon>
    </lineage>
</organism>
<dbReference type="InterPro" id="IPR036464">
    <property type="entry name" value="Rubisco_LSMT_subst-bd_sf"/>
</dbReference>
<evidence type="ECO:0000259" key="5">
    <source>
        <dbReference type="PROSITE" id="PS50280"/>
    </source>
</evidence>
<evidence type="ECO:0000256" key="2">
    <source>
        <dbReference type="ARBA" id="ARBA00022679"/>
    </source>
</evidence>
<dbReference type="AlphaFoldDB" id="A0A1D1ZX28"/>
<protein>
    <recommendedName>
        <fullName evidence="5">SET domain-containing protein</fullName>
    </recommendedName>
</protein>
<dbReference type="PROSITE" id="PS50280">
    <property type="entry name" value="SET"/>
    <property type="match status" value="1"/>
</dbReference>
<dbReference type="InterPro" id="IPR001214">
    <property type="entry name" value="SET_dom"/>
</dbReference>
<dbReference type="InterPro" id="IPR050600">
    <property type="entry name" value="SETD3_SETD6_MTase"/>
</dbReference>
<reference evidence="6" key="1">
    <citation type="submission" date="2015-08" db="EMBL/GenBank/DDBJ databases">
        <authorList>
            <person name="Babu N.S."/>
            <person name="Beckwith C.J."/>
            <person name="Beseler K.G."/>
            <person name="Brison A."/>
            <person name="Carone J.V."/>
            <person name="Caskin T.P."/>
            <person name="Diamond M."/>
            <person name="Durham M.E."/>
            <person name="Foxe J.M."/>
            <person name="Go M."/>
            <person name="Henderson B.A."/>
            <person name="Jones I.B."/>
            <person name="McGettigan J.A."/>
            <person name="Micheletti S.J."/>
            <person name="Nasrallah M.E."/>
            <person name="Ortiz D."/>
            <person name="Piller C.R."/>
            <person name="Privatt S.R."/>
            <person name="Schneider S.L."/>
            <person name="Sharp S."/>
            <person name="Smith T.C."/>
            <person name="Stanton J.D."/>
            <person name="Ullery H.E."/>
            <person name="Wilson R.J."/>
            <person name="Serrano M.G."/>
            <person name="Buck G."/>
            <person name="Lee V."/>
            <person name="Wang Y."/>
            <person name="Carvalho R."/>
            <person name="Voegtly L."/>
            <person name="Shi R."/>
            <person name="Duckworth R."/>
            <person name="Johnson A."/>
            <person name="Loviza R."/>
            <person name="Walstead R."/>
            <person name="Shah Z."/>
            <person name="Kiflezghi M."/>
            <person name="Wade K."/>
            <person name="Ball S.L."/>
            <person name="Bradley K.W."/>
            <person name="Asai D.J."/>
            <person name="Bowman C.A."/>
            <person name="Russell D.A."/>
            <person name="Pope W.H."/>
            <person name="Jacobs-Sera D."/>
            <person name="Hendrix R.W."/>
            <person name="Hatfull G.F."/>
        </authorList>
    </citation>
    <scope>NUCLEOTIDE SEQUENCE</scope>
</reference>
<evidence type="ECO:0000256" key="1">
    <source>
        <dbReference type="ARBA" id="ARBA00022603"/>
    </source>
</evidence>
<dbReference type="CDD" id="cd10527">
    <property type="entry name" value="SET_LSMT"/>
    <property type="match status" value="1"/>
</dbReference>
<name>A0A1D1ZX28_AUXPR</name>
<accession>A0A1D1ZX28</accession>
<dbReference type="SUPFAM" id="SSF82199">
    <property type="entry name" value="SET domain"/>
    <property type="match status" value="1"/>
</dbReference>
<dbReference type="Gene3D" id="3.90.1420.10">
    <property type="entry name" value="Rubisco LSMT, substrate-binding domain"/>
    <property type="match status" value="1"/>
</dbReference>
<gene>
    <name evidence="6" type="ORF">g.10956</name>
</gene>
<dbReference type="Pfam" id="PF09273">
    <property type="entry name" value="Rubis-subs-bind"/>
    <property type="match status" value="1"/>
</dbReference>
<dbReference type="GO" id="GO:0032259">
    <property type="term" value="P:methylation"/>
    <property type="evidence" value="ECO:0007669"/>
    <property type="project" value="UniProtKB-KW"/>
</dbReference>
<evidence type="ECO:0000313" key="6">
    <source>
        <dbReference type="EMBL" id="JAT71496.1"/>
    </source>
</evidence>
<dbReference type="GO" id="GO:0016279">
    <property type="term" value="F:protein-lysine N-methyltransferase activity"/>
    <property type="evidence" value="ECO:0007669"/>
    <property type="project" value="TreeGrafter"/>
</dbReference>
<feature type="region of interest" description="Disordered" evidence="4">
    <location>
        <begin position="591"/>
        <end position="644"/>
    </location>
</feature>
<dbReference type="PANTHER" id="PTHR13271:SF103">
    <property type="entry name" value="N-METHYLTRANSFERASE DOMAIN AND SET DOMAIN CONTAINING PROTEIN-RELATED"/>
    <property type="match status" value="1"/>
</dbReference>
<evidence type="ECO:0000256" key="4">
    <source>
        <dbReference type="SAM" id="MobiDB-lite"/>
    </source>
</evidence>
<dbReference type="InterPro" id="IPR046341">
    <property type="entry name" value="SET_dom_sf"/>
</dbReference>
<dbReference type="PANTHER" id="PTHR13271">
    <property type="entry name" value="UNCHARACTERIZED PUTATIVE METHYLTRANSFERASE"/>
    <property type="match status" value="1"/>
</dbReference>
<keyword evidence="3" id="KW-0949">S-adenosyl-L-methionine</keyword>